<gene>
    <name evidence="7" type="ORF">SAMN05192551_102296</name>
</gene>
<feature type="transmembrane region" description="Helical" evidence="6">
    <location>
        <begin position="280"/>
        <end position="300"/>
    </location>
</feature>
<organism evidence="7 8">
    <name type="scientific">Tindallia magadiensis</name>
    <dbReference type="NCBI Taxonomy" id="69895"/>
    <lineage>
        <taxon>Bacteria</taxon>
        <taxon>Bacillati</taxon>
        <taxon>Bacillota</taxon>
        <taxon>Clostridia</taxon>
        <taxon>Peptostreptococcales</taxon>
        <taxon>Tindalliaceae</taxon>
        <taxon>Tindallia</taxon>
    </lineage>
</organism>
<evidence type="ECO:0000256" key="1">
    <source>
        <dbReference type="ARBA" id="ARBA00004651"/>
    </source>
</evidence>
<dbReference type="EMBL" id="FOQA01000002">
    <property type="protein sequence ID" value="SFH71311.1"/>
    <property type="molecule type" value="Genomic_DNA"/>
</dbReference>
<evidence type="ECO:0000256" key="2">
    <source>
        <dbReference type="ARBA" id="ARBA00022475"/>
    </source>
</evidence>
<dbReference type="STRING" id="69895.SAMN05192551_102296"/>
<dbReference type="GO" id="GO:0005886">
    <property type="term" value="C:plasma membrane"/>
    <property type="evidence" value="ECO:0007669"/>
    <property type="project" value="UniProtKB-SubCell"/>
</dbReference>
<dbReference type="RefSeq" id="WP_093370627.1">
    <property type="nucleotide sequence ID" value="NZ_FOQA01000002.1"/>
</dbReference>
<dbReference type="OrthoDB" id="255482at2"/>
<dbReference type="InterPro" id="IPR051679">
    <property type="entry name" value="DASS-Related_Transporters"/>
</dbReference>
<keyword evidence="2" id="KW-1003">Cell membrane</keyword>
<feature type="transmembrane region" description="Helical" evidence="6">
    <location>
        <begin position="435"/>
        <end position="457"/>
    </location>
</feature>
<dbReference type="Proteomes" id="UP000199287">
    <property type="component" value="Unassembled WGS sequence"/>
</dbReference>
<keyword evidence="4 6" id="KW-1133">Transmembrane helix</keyword>
<accession>A0A1I3CB97</accession>
<dbReference type="Pfam" id="PF03606">
    <property type="entry name" value="DcuC"/>
    <property type="match status" value="1"/>
</dbReference>
<keyword evidence="3 6" id="KW-0812">Transmembrane</keyword>
<dbReference type="PANTHER" id="PTHR43652:SF2">
    <property type="entry name" value="BASIC AMINO ACID ANTIPORTER YFCC-RELATED"/>
    <property type="match status" value="1"/>
</dbReference>
<feature type="transmembrane region" description="Helical" evidence="6">
    <location>
        <begin position="115"/>
        <end position="133"/>
    </location>
</feature>
<comment type="subcellular location">
    <subcellularLocation>
        <location evidence="1">Cell membrane</location>
        <topology evidence="1">Multi-pass membrane protein</topology>
    </subcellularLocation>
</comment>
<feature type="transmembrane region" description="Helical" evidence="6">
    <location>
        <begin position="77"/>
        <end position="103"/>
    </location>
</feature>
<evidence type="ECO:0000256" key="4">
    <source>
        <dbReference type="ARBA" id="ARBA00022989"/>
    </source>
</evidence>
<proteinExistence type="predicted"/>
<name>A0A1I3CB97_9FIRM</name>
<keyword evidence="8" id="KW-1185">Reference proteome</keyword>
<dbReference type="InterPro" id="IPR018385">
    <property type="entry name" value="C4_dicarb_anaerob_car-like"/>
</dbReference>
<feature type="transmembrane region" description="Helical" evidence="6">
    <location>
        <begin position="12"/>
        <end position="32"/>
    </location>
</feature>
<evidence type="ECO:0000256" key="6">
    <source>
        <dbReference type="SAM" id="Phobius"/>
    </source>
</evidence>
<reference evidence="8" key="1">
    <citation type="submission" date="2016-10" db="EMBL/GenBank/DDBJ databases">
        <authorList>
            <person name="Varghese N."/>
            <person name="Submissions S."/>
        </authorList>
    </citation>
    <scope>NUCLEOTIDE SEQUENCE [LARGE SCALE GENOMIC DNA]</scope>
    <source>
        <strain evidence="8">Z-7934</strain>
    </source>
</reference>
<keyword evidence="5 6" id="KW-0472">Membrane</keyword>
<protein>
    <submittedName>
        <fullName evidence="7">Uncharacterized membrane protein YfcC, ion transporter superfamily</fullName>
    </submittedName>
</protein>
<evidence type="ECO:0000256" key="5">
    <source>
        <dbReference type="ARBA" id="ARBA00023136"/>
    </source>
</evidence>
<feature type="transmembrane region" description="Helical" evidence="6">
    <location>
        <begin position="349"/>
        <end position="369"/>
    </location>
</feature>
<feature type="transmembrane region" description="Helical" evidence="6">
    <location>
        <begin position="198"/>
        <end position="216"/>
    </location>
</feature>
<evidence type="ECO:0000313" key="7">
    <source>
        <dbReference type="EMBL" id="SFH71311.1"/>
    </source>
</evidence>
<evidence type="ECO:0000313" key="8">
    <source>
        <dbReference type="Proteomes" id="UP000199287"/>
    </source>
</evidence>
<dbReference type="AlphaFoldDB" id="A0A1I3CB97"/>
<evidence type="ECO:0000256" key="3">
    <source>
        <dbReference type="ARBA" id="ARBA00022692"/>
    </source>
</evidence>
<sequence length="462" mass="51009">MKRIKFPHSYVLFFYIIIFVTVLTYFVPAGSFERSTDENTGITYVLEHSYKVVEQQPVSPFGMFEGILEGMLDAADIIFFVFIVGGAYSIINKTGTLTVFIAHVAHLNQKKGKRLIVFIMIIFSLCGTFLGTAEEALPFYPLFITIALTLGYDSFTGVAMVLLGTGAGFAAGILNPFTTGVAQILADLPLFSGYHFRFLTYLLLLIPSICYVLRYVKKIETNPTASITYTEDQLRNQKLDFNRIPSLENTHKRVLTVIFLSVLFLIYIVTFGEFNTTKMAALFIVMGILSGIVAKLNSSVIATEFIKGSSNIMYGALIIGLARSITMIMKNGYILDSLIFHLASSIEGFGKIGVGIGMFIVQSFINLFIPSGSGQAAAVIPIMKPIGDLTSVSRQTMVLAYQFGDGFSNIISPTSGYFMAALAIGRISWKKWAKWVLPLFLYWTIIGVLLIILSITIQLGPY</sequence>
<feature type="transmembrane region" description="Helical" evidence="6">
    <location>
        <begin position="254"/>
        <end position="274"/>
    </location>
</feature>
<dbReference type="PANTHER" id="PTHR43652">
    <property type="entry name" value="BASIC AMINO ACID ANTIPORTER YFCC-RELATED"/>
    <property type="match status" value="1"/>
</dbReference>
<feature type="transmembrane region" description="Helical" evidence="6">
    <location>
        <begin position="312"/>
        <end position="329"/>
    </location>
</feature>